<evidence type="ECO:0000256" key="1">
    <source>
        <dbReference type="ARBA" id="ARBA00023015"/>
    </source>
</evidence>
<accession>B9BQH7</accession>
<dbReference type="Proteomes" id="UP000004535">
    <property type="component" value="Unassembled WGS sequence"/>
</dbReference>
<dbReference type="EMBL" id="ACFC01000005">
    <property type="protein sequence ID" value="EEE06872.1"/>
    <property type="molecule type" value="Genomic_DNA"/>
</dbReference>
<gene>
    <name evidence="5" type="ORF">BURMUCGD2_1192</name>
</gene>
<evidence type="ECO:0000256" key="3">
    <source>
        <dbReference type="ARBA" id="ARBA00023163"/>
    </source>
</evidence>
<feature type="domain" description="Peptidase S24/S26A/S26B/S26C" evidence="4">
    <location>
        <begin position="15"/>
        <end position="138"/>
    </location>
</feature>
<dbReference type="CDD" id="cd06529">
    <property type="entry name" value="S24_LexA-like"/>
    <property type="match status" value="1"/>
</dbReference>
<sequence length="144" mass="16186">MPHDEYVLVPRLAVKASAGNGKLVWQVDEKGQRQAFRKAWLERLGMKPEYAATIVADGMSMAPRIEDGDSLVVNYKEHTIASGKVYVFTFAYELFIKRLYRGTDAVRVVSDNPDKSRYPDWQIPAERLNDLTVIARVVAVSGAI</sequence>
<evidence type="ECO:0000313" key="5">
    <source>
        <dbReference type="EMBL" id="EEE06872.1"/>
    </source>
</evidence>
<dbReference type="Gene3D" id="2.10.109.10">
    <property type="entry name" value="Umud Fragment, subunit A"/>
    <property type="match status" value="1"/>
</dbReference>
<evidence type="ECO:0000313" key="6">
    <source>
        <dbReference type="Proteomes" id="UP000004535"/>
    </source>
</evidence>
<dbReference type="PANTHER" id="PTHR40661">
    <property type="match status" value="1"/>
</dbReference>
<proteinExistence type="predicted"/>
<dbReference type="InterPro" id="IPR015927">
    <property type="entry name" value="Peptidase_S24_S26A/B/C"/>
</dbReference>
<dbReference type="PANTHER" id="PTHR40661:SF3">
    <property type="entry name" value="FELS-1 PROPHAGE TRANSCRIPTIONAL REGULATOR"/>
    <property type="match status" value="1"/>
</dbReference>
<organism evidence="5 6">
    <name type="scientific">Burkholderia multivorans CGD2</name>
    <dbReference type="NCBI Taxonomy" id="513052"/>
    <lineage>
        <taxon>Bacteria</taxon>
        <taxon>Pseudomonadati</taxon>
        <taxon>Pseudomonadota</taxon>
        <taxon>Betaproteobacteria</taxon>
        <taxon>Burkholderiales</taxon>
        <taxon>Burkholderiaceae</taxon>
        <taxon>Burkholderia</taxon>
        <taxon>Burkholderia cepacia complex</taxon>
    </lineage>
</organism>
<evidence type="ECO:0000259" key="4">
    <source>
        <dbReference type="Pfam" id="PF00717"/>
    </source>
</evidence>
<dbReference type="Pfam" id="PF00717">
    <property type="entry name" value="Peptidase_S24"/>
    <property type="match status" value="1"/>
</dbReference>
<dbReference type="InterPro" id="IPR039418">
    <property type="entry name" value="LexA-like"/>
</dbReference>
<reference evidence="5 6" key="1">
    <citation type="journal article" date="2012" name="J. Bacteriol.">
        <title>Draft Genome Sequence Determination for Cystic Fibrosis and Chronic Granulomatous Disease Burkholderia multivorans Isolates.</title>
        <authorList>
            <person name="Varga J.J."/>
            <person name="Losada L."/>
            <person name="Zelazny A.M."/>
            <person name="Brinkac L."/>
            <person name="Harkins D."/>
            <person name="Radune D."/>
            <person name="Hostetler J."/>
            <person name="Sampaio E.P."/>
            <person name="Ronning C.M."/>
            <person name="Nierman W.C."/>
            <person name="Greenberg D.E."/>
            <person name="Holland S.M."/>
            <person name="Goldberg J.B."/>
        </authorList>
    </citation>
    <scope>NUCLEOTIDE SEQUENCE [LARGE SCALE GENOMIC DNA]</scope>
    <source>
        <strain evidence="5 6">CGD2</strain>
    </source>
</reference>
<dbReference type="GO" id="GO:0003677">
    <property type="term" value="F:DNA binding"/>
    <property type="evidence" value="ECO:0007669"/>
    <property type="project" value="UniProtKB-KW"/>
</dbReference>
<comment type="caution">
    <text evidence="5">The sequence shown here is derived from an EMBL/GenBank/DDBJ whole genome shotgun (WGS) entry which is preliminary data.</text>
</comment>
<dbReference type="AlphaFoldDB" id="B9BQH7"/>
<keyword evidence="1" id="KW-0805">Transcription regulation</keyword>
<dbReference type="SUPFAM" id="SSF51306">
    <property type="entry name" value="LexA/Signal peptidase"/>
    <property type="match status" value="1"/>
</dbReference>
<dbReference type="InterPro" id="IPR036286">
    <property type="entry name" value="LexA/Signal_pep-like_sf"/>
</dbReference>
<name>B9BQH7_9BURK</name>
<keyword evidence="2" id="KW-0238">DNA-binding</keyword>
<evidence type="ECO:0000256" key="2">
    <source>
        <dbReference type="ARBA" id="ARBA00023125"/>
    </source>
</evidence>
<protein>
    <submittedName>
        <fullName evidence="5">Prophage transcriptional regulator</fullName>
    </submittedName>
</protein>
<keyword evidence="3" id="KW-0804">Transcription</keyword>